<comment type="catalytic activity">
    <reaction evidence="10">
        <text>di-trans,octa-cis-undecaprenyl diphospho-N-acetyl-alpha-D-muramoyl-L-alanyl-D-glutamyl-meso-2,6-diaminopimeloyl-D-alanyl-D-alanine + UDP-N-acetyl-alpha-D-glucosamine = di-trans,octa-cis-undecaprenyl diphospho-[N-acetyl-alpha-D-glucosaminyl-(1-&gt;4)]-N-acetyl-alpha-D-muramoyl-L-alanyl-D-glutamyl-meso-2,6-diaminopimeloyl-D-alanyl-D-alanine + UDP + H(+)</text>
        <dbReference type="Rhea" id="RHEA:31227"/>
        <dbReference type="ChEBI" id="CHEBI:15378"/>
        <dbReference type="ChEBI" id="CHEBI:57705"/>
        <dbReference type="ChEBI" id="CHEBI:58223"/>
        <dbReference type="ChEBI" id="CHEBI:61387"/>
        <dbReference type="ChEBI" id="CHEBI:61388"/>
        <dbReference type="EC" id="2.4.1.227"/>
    </reaction>
</comment>
<comment type="caution">
    <text evidence="10">Lacks conserved residue(s) required for the propagation of feature annotation.</text>
</comment>
<dbReference type="Pfam" id="PF03033">
    <property type="entry name" value="Glyco_transf_28"/>
    <property type="match status" value="1"/>
</dbReference>
<dbReference type="InterPro" id="IPR007235">
    <property type="entry name" value="Glyco_trans_28_C"/>
</dbReference>
<feature type="domain" description="Glycosyltransferase family 28 N-terminal" evidence="11">
    <location>
        <begin position="6"/>
        <end position="149"/>
    </location>
</feature>
<evidence type="ECO:0000256" key="9">
    <source>
        <dbReference type="ARBA" id="ARBA00023316"/>
    </source>
</evidence>
<reference evidence="14" key="1">
    <citation type="submission" date="2017-09" db="EMBL/GenBank/DDBJ databases">
        <title>Depth-based differentiation of microbial function through sediment-hosted aquifers and enrichment of novel symbionts in the deep terrestrial subsurface.</title>
        <authorList>
            <person name="Probst A.J."/>
            <person name="Ladd B."/>
            <person name="Jarett J.K."/>
            <person name="Geller-Mcgrath D.E."/>
            <person name="Sieber C.M.K."/>
            <person name="Emerson J.B."/>
            <person name="Anantharaman K."/>
            <person name="Thomas B.C."/>
            <person name="Malmstrom R."/>
            <person name="Stieglmeier M."/>
            <person name="Klingl A."/>
            <person name="Woyke T."/>
            <person name="Ryan C.M."/>
            <person name="Banfield J.F."/>
        </authorList>
    </citation>
    <scope>NUCLEOTIDE SEQUENCE [LARGE SCALE GENOMIC DNA]</scope>
</reference>
<dbReference type="GO" id="GO:0005886">
    <property type="term" value="C:plasma membrane"/>
    <property type="evidence" value="ECO:0007669"/>
    <property type="project" value="UniProtKB-SubCell"/>
</dbReference>
<organism evidence="13 14">
    <name type="scientific">Candidatus Roizmanbacteria bacterium CG_4_10_14_0_8_um_filter_33_9</name>
    <dbReference type="NCBI Taxonomy" id="1974826"/>
    <lineage>
        <taxon>Bacteria</taxon>
        <taxon>Candidatus Roizmaniibacteriota</taxon>
    </lineage>
</organism>
<evidence type="ECO:0000313" key="13">
    <source>
        <dbReference type="EMBL" id="PIY71747.1"/>
    </source>
</evidence>
<proteinExistence type="inferred from homology"/>
<comment type="pathway">
    <text evidence="10">Cell wall biogenesis; peptidoglycan biosynthesis.</text>
</comment>
<evidence type="ECO:0000256" key="5">
    <source>
        <dbReference type="ARBA" id="ARBA00022960"/>
    </source>
</evidence>
<keyword evidence="6 10" id="KW-0573">Peptidoglycan synthesis</keyword>
<keyword evidence="4 10" id="KW-0808">Transferase</keyword>
<dbReference type="GO" id="GO:0051991">
    <property type="term" value="F:UDP-N-acetyl-D-glucosamine:N-acetylmuramoyl-L-alanyl-D-glutamyl-meso-2,6-diaminopimelyl-D-alanyl-D-alanine-diphosphoundecaprenol 4-beta-N-acetylglucosaminlytransferase activity"/>
    <property type="evidence" value="ECO:0007669"/>
    <property type="project" value="RHEA"/>
</dbReference>
<evidence type="ECO:0000256" key="10">
    <source>
        <dbReference type="HAMAP-Rule" id="MF_00033"/>
    </source>
</evidence>
<protein>
    <recommendedName>
        <fullName evidence="10">UDP-N-acetylglucosamine--N-acetylmuramyl-(pentapeptide) pyrophosphoryl-undecaprenol N-acetylglucosamine transferase</fullName>
        <ecNumber evidence="10">2.4.1.227</ecNumber>
    </recommendedName>
    <alternativeName>
        <fullName evidence="10">Undecaprenyl-PP-MurNAc-pentapeptide-UDPGlcNAc GlcNAc transferase</fullName>
    </alternativeName>
</protein>
<evidence type="ECO:0000259" key="12">
    <source>
        <dbReference type="Pfam" id="PF04101"/>
    </source>
</evidence>
<dbReference type="PANTHER" id="PTHR21015:SF22">
    <property type="entry name" value="GLYCOSYLTRANSFERASE"/>
    <property type="match status" value="1"/>
</dbReference>
<sequence>MKILITGGHLTPALAVIDKIQLQKRYQKEIKIFFVGRKHALDTEKTISFEYKEILLKNLEFIDLDTGRFTRIFNLKSLRSLIKIPLGFVRAFQILTNIKPDNILSFGGYIALPIVIIGWLLRIPVYTHEQTIFPGLSNRIISLFAKKIFYSFERSAHYFPKNKAIYSGNPIRNSVFSVLEKPFEIKNKLPSIYITGGSLGSHSINIHILNILNLLLERYNVIHQIGDVKEYNDFETCIKAKNLLSFTRREQYIPVKHFLASEIGYIYSIADIVVGRSGANTFFELLQLKKPAILIPLPWSANQEQQIQAKLFEMYGLGFVFEQKNKSEKLFELINLLYRDRAKYLNHFYRLSIVMKQDAADCIIQEILKNN</sequence>
<evidence type="ECO:0000256" key="4">
    <source>
        <dbReference type="ARBA" id="ARBA00022679"/>
    </source>
</evidence>
<comment type="similarity">
    <text evidence="10">Belongs to the glycosyltransferase 28 family. MurG subfamily.</text>
</comment>
<dbReference type="Gene3D" id="3.40.50.2000">
    <property type="entry name" value="Glycogen Phosphorylase B"/>
    <property type="match status" value="2"/>
</dbReference>
<evidence type="ECO:0000256" key="7">
    <source>
        <dbReference type="ARBA" id="ARBA00023136"/>
    </source>
</evidence>
<evidence type="ECO:0000313" key="14">
    <source>
        <dbReference type="Proteomes" id="UP000229401"/>
    </source>
</evidence>
<feature type="binding site" evidence="10">
    <location>
        <position position="305"/>
    </location>
    <ligand>
        <name>UDP-N-acetyl-alpha-D-glucosamine</name>
        <dbReference type="ChEBI" id="CHEBI:57705"/>
    </ligand>
</feature>
<comment type="subcellular location">
    <subcellularLocation>
        <location evidence="10">Cell membrane</location>
        <topology evidence="10">Peripheral membrane protein</topology>
        <orientation evidence="10">Cytoplasmic side</orientation>
    </subcellularLocation>
</comment>
<accession>A0A2M7QHD6</accession>
<dbReference type="EMBL" id="PFLI01000154">
    <property type="protein sequence ID" value="PIY71747.1"/>
    <property type="molecule type" value="Genomic_DNA"/>
</dbReference>
<dbReference type="Proteomes" id="UP000229401">
    <property type="component" value="Unassembled WGS sequence"/>
</dbReference>
<gene>
    <name evidence="10" type="primary">murG</name>
    <name evidence="13" type="ORF">COY87_04555</name>
</gene>
<dbReference type="CDD" id="cd03785">
    <property type="entry name" value="GT28_MurG"/>
    <property type="match status" value="1"/>
</dbReference>
<dbReference type="HAMAP" id="MF_00033">
    <property type="entry name" value="MurG"/>
    <property type="match status" value="1"/>
</dbReference>
<dbReference type="SUPFAM" id="SSF53756">
    <property type="entry name" value="UDP-Glycosyltransferase/glycogen phosphorylase"/>
    <property type="match status" value="1"/>
</dbReference>
<dbReference type="InterPro" id="IPR006009">
    <property type="entry name" value="GlcNAc_MurG"/>
</dbReference>
<keyword evidence="8 10" id="KW-0131">Cell cycle</keyword>
<comment type="function">
    <text evidence="10">Cell wall formation. Catalyzes the transfer of a GlcNAc subunit on undecaprenyl-pyrophosphoryl-MurNAc-pentapeptide (lipid intermediate I) to form undecaprenyl-pyrophosphoryl-MurNAc-(pentapeptide)GlcNAc (lipid intermediate II).</text>
</comment>
<feature type="binding site" evidence="10">
    <location>
        <position position="198"/>
    </location>
    <ligand>
        <name>UDP-N-acetyl-alpha-D-glucosamine</name>
        <dbReference type="ChEBI" id="CHEBI:57705"/>
    </ligand>
</feature>
<evidence type="ECO:0000256" key="1">
    <source>
        <dbReference type="ARBA" id="ARBA00022475"/>
    </source>
</evidence>
<keyword evidence="5 10" id="KW-0133">Cell shape</keyword>
<comment type="caution">
    <text evidence="13">The sequence shown here is derived from an EMBL/GenBank/DDBJ whole genome shotgun (WGS) entry which is preliminary data.</text>
</comment>
<keyword evidence="7 10" id="KW-0472">Membrane</keyword>
<evidence type="ECO:0000256" key="8">
    <source>
        <dbReference type="ARBA" id="ARBA00023306"/>
    </source>
</evidence>
<feature type="binding site" evidence="10">
    <location>
        <position position="172"/>
    </location>
    <ligand>
        <name>UDP-N-acetyl-alpha-D-glucosamine</name>
        <dbReference type="ChEBI" id="CHEBI:57705"/>
    </ligand>
</feature>
<keyword evidence="1 10" id="KW-1003">Cell membrane</keyword>
<dbReference type="GO" id="GO:0009252">
    <property type="term" value="P:peptidoglycan biosynthetic process"/>
    <property type="evidence" value="ECO:0007669"/>
    <property type="project" value="UniProtKB-UniRule"/>
</dbReference>
<evidence type="ECO:0000256" key="6">
    <source>
        <dbReference type="ARBA" id="ARBA00022984"/>
    </source>
</evidence>
<dbReference type="Pfam" id="PF04101">
    <property type="entry name" value="Glyco_tran_28_C"/>
    <property type="match status" value="1"/>
</dbReference>
<dbReference type="EC" id="2.4.1.227" evidence="10"/>
<evidence type="ECO:0000256" key="2">
    <source>
        <dbReference type="ARBA" id="ARBA00022618"/>
    </source>
</evidence>
<dbReference type="PANTHER" id="PTHR21015">
    <property type="entry name" value="UDP-N-ACETYLGLUCOSAMINE--N-ACETYLMURAMYL-(PENTAPEPTIDE) PYROPHOSPHORYL-UNDECAPRENOL N-ACETYLGLUCOSAMINE TRANSFERASE 1"/>
    <property type="match status" value="1"/>
</dbReference>
<keyword evidence="3 10" id="KW-0328">Glycosyltransferase</keyword>
<keyword evidence="9 10" id="KW-0961">Cell wall biogenesis/degradation</keyword>
<evidence type="ECO:0000256" key="3">
    <source>
        <dbReference type="ARBA" id="ARBA00022676"/>
    </source>
</evidence>
<dbReference type="InterPro" id="IPR004276">
    <property type="entry name" value="GlycoTrans_28_N"/>
</dbReference>
<dbReference type="GO" id="GO:0071555">
    <property type="term" value="P:cell wall organization"/>
    <property type="evidence" value="ECO:0007669"/>
    <property type="project" value="UniProtKB-KW"/>
</dbReference>
<name>A0A2M7QHD6_9BACT</name>
<feature type="binding site" evidence="10">
    <location>
        <begin position="6"/>
        <end position="8"/>
    </location>
    <ligand>
        <name>UDP-N-acetyl-alpha-D-glucosamine</name>
        <dbReference type="ChEBI" id="CHEBI:57705"/>
    </ligand>
</feature>
<dbReference type="GO" id="GO:0051301">
    <property type="term" value="P:cell division"/>
    <property type="evidence" value="ECO:0007669"/>
    <property type="project" value="UniProtKB-KW"/>
</dbReference>
<dbReference type="GO" id="GO:0005975">
    <property type="term" value="P:carbohydrate metabolic process"/>
    <property type="evidence" value="ECO:0007669"/>
    <property type="project" value="InterPro"/>
</dbReference>
<dbReference type="UniPathway" id="UPA00219"/>
<keyword evidence="2 10" id="KW-0132">Cell division</keyword>
<dbReference type="GO" id="GO:0008360">
    <property type="term" value="P:regulation of cell shape"/>
    <property type="evidence" value="ECO:0007669"/>
    <property type="project" value="UniProtKB-KW"/>
</dbReference>
<evidence type="ECO:0000259" key="11">
    <source>
        <dbReference type="Pfam" id="PF03033"/>
    </source>
</evidence>
<feature type="domain" description="Glycosyl transferase family 28 C-terminal" evidence="12">
    <location>
        <begin position="192"/>
        <end position="344"/>
    </location>
</feature>
<dbReference type="GO" id="GO:0050511">
    <property type="term" value="F:undecaprenyldiphospho-muramoylpentapeptide beta-N-acetylglucosaminyltransferase activity"/>
    <property type="evidence" value="ECO:0007669"/>
    <property type="project" value="UniProtKB-UniRule"/>
</dbReference>
<dbReference type="AlphaFoldDB" id="A0A2M7QHD6"/>